<dbReference type="PIRSF" id="PIRSF007531">
    <property type="entry name" value="CPT"/>
    <property type="match status" value="1"/>
</dbReference>
<dbReference type="EMBL" id="PFFQ01000023">
    <property type="protein sequence ID" value="PIW17506.1"/>
    <property type="molecule type" value="Genomic_DNA"/>
</dbReference>
<evidence type="ECO:0000313" key="3">
    <source>
        <dbReference type="EMBL" id="PIW17506.1"/>
    </source>
</evidence>
<gene>
    <name evidence="3" type="ORF">COW36_08380</name>
</gene>
<dbReference type="GO" id="GO:0016740">
    <property type="term" value="F:transferase activity"/>
    <property type="evidence" value="ECO:0007669"/>
    <property type="project" value="UniProtKB-KW"/>
</dbReference>
<dbReference type="Pfam" id="PF07931">
    <property type="entry name" value="CPT"/>
    <property type="match status" value="1"/>
</dbReference>
<dbReference type="AlphaFoldDB" id="A0A2M7G741"/>
<dbReference type="Proteomes" id="UP000231019">
    <property type="component" value="Unassembled WGS sequence"/>
</dbReference>
<dbReference type="SUPFAM" id="SSF52540">
    <property type="entry name" value="P-loop containing nucleoside triphosphate hydrolases"/>
    <property type="match status" value="1"/>
</dbReference>
<name>A0A2M7G741_9BACT</name>
<keyword evidence="3" id="KW-0808">Transferase</keyword>
<dbReference type="InterPro" id="IPR027417">
    <property type="entry name" value="P-loop_NTPase"/>
</dbReference>
<sequence length="191" mass="21503">MKHMSPSIILINGTSSAGKSSLARTFQALSNHQWVRLSIDDCFRAFPAGATLHTVPYERLRKVFYQNLALWASEGFDLVIDTVFEEPACLEKTLKFLAPYQVWMVALHCPLEELERREQMRGNRPLGLARSQFKTVHSYCDYDLELNSHTASVEDNAMAIAAQLQQAPRIFNALCQDALSQNLVSGVRKAS</sequence>
<evidence type="ECO:0000313" key="4">
    <source>
        <dbReference type="Proteomes" id="UP000231019"/>
    </source>
</evidence>
<evidence type="ECO:0000256" key="1">
    <source>
        <dbReference type="PIRSR" id="PIRSR007531-1"/>
    </source>
</evidence>
<dbReference type="InterPro" id="IPR012853">
    <property type="entry name" value="CPT"/>
</dbReference>
<dbReference type="GO" id="GO:0005524">
    <property type="term" value="F:ATP binding"/>
    <property type="evidence" value="ECO:0007669"/>
    <property type="project" value="InterPro"/>
</dbReference>
<reference evidence="3 4" key="1">
    <citation type="submission" date="2017-09" db="EMBL/GenBank/DDBJ databases">
        <title>Depth-based differentiation of microbial function through sediment-hosted aquifers and enrichment of novel symbionts in the deep terrestrial subsurface.</title>
        <authorList>
            <person name="Probst A.J."/>
            <person name="Ladd B."/>
            <person name="Jarett J.K."/>
            <person name="Geller-Mcgrath D.E."/>
            <person name="Sieber C.M."/>
            <person name="Emerson J.B."/>
            <person name="Anantharaman K."/>
            <person name="Thomas B.C."/>
            <person name="Malmstrom R."/>
            <person name="Stieglmeier M."/>
            <person name="Klingl A."/>
            <person name="Woyke T."/>
            <person name="Ryan C.M."/>
            <person name="Banfield J.F."/>
        </authorList>
    </citation>
    <scope>NUCLEOTIDE SEQUENCE [LARGE SCALE GENOMIC DNA]</scope>
    <source>
        <strain evidence="3">CG17_big_fil_post_rev_8_21_14_2_50_48_46</strain>
    </source>
</reference>
<protein>
    <submittedName>
        <fullName evidence="3">Chloramphenicol phosphotransferase</fullName>
    </submittedName>
</protein>
<accession>A0A2M7G741</accession>
<organism evidence="3 4">
    <name type="scientific">bacterium (Candidatus Blackallbacteria) CG17_big_fil_post_rev_8_21_14_2_50_48_46</name>
    <dbReference type="NCBI Taxonomy" id="2014261"/>
    <lineage>
        <taxon>Bacteria</taxon>
        <taxon>Candidatus Blackallbacteria</taxon>
    </lineage>
</organism>
<proteinExistence type="predicted"/>
<evidence type="ECO:0000256" key="2">
    <source>
        <dbReference type="PIRSR" id="PIRSR007531-2"/>
    </source>
</evidence>
<feature type="binding site" evidence="2">
    <location>
        <begin position="13"/>
        <end position="20"/>
    </location>
    <ligand>
        <name>ATP</name>
        <dbReference type="ChEBI" id="CHEBI:30616"/>
    </ligand>
</feature>
<comment type="caution">
    <text evidence="3">The sequence shown here is derived from an EMBL/GenBank/DDBJ whole genome shotgun (WGS) entry which is preliminary data.</text>
</comment>
<feature type="active site" evidence="1">
    <location>
        <position position="40"/>
    </location>
</feature>
<dbReference type="Gene3D" id="3.40.50.300">
    <property type="entry name" value="P-loop containing nucleotide triphosphate hydrolases"/>
    <property type="match status" value="1"/>
</dbReference>